<evidence type="ECO:0000313" key="1">
    <source>
        <dbReference type="EMBL" id="RWX42943.1"/>
    </source>
</evidence>
<dbReference type="EMBL" id="MTKO01000137">
    <property type="protein sequence ID" value="RWX42943.1"/>
    <property type="molecule type" value="Genomic_DNA"/>
</dbReference>
<proteinExistence type="predicted"/>
<name>A0A444IQ47_9BACT</name>
<sequence>MQASIDYCNDAKLPEVIDPSDQAGDTTNYWNVPGLLTDSEAIAQLGATHPLAVMKGYIEQDERPEGMLHSVANELRLGAMAFNYVGAATECKPENLVPGIERYCPQGNRDGAELITALEAGDLVMDANDPTYASGKRRHVDDLAESVNSIQANSWTRWGKPCTLPLATTLRMKSSV</sequence>
<organism evidence="1 2">
    <name type="scientific">Candidatus Electrothrix aarhusensis</name>
    <dbReference type="NCBI Taxonomy" id="1859131"/>
    <lineage>
        <taxon>Bacteria</taxon>
        <taxon>Pseudomonadati</taxon>
        <taxon>Thermodesulfobacteriota</taxon>
        <taxon>Desulfobulbia</taxon>
        <taxon>Desulfobulbales</taxon>
        <taxon>Desulfobulbaceae</taxon>
        <taxon>Candidatus Electrothrix</taxon>
    </lineage>
</organism>
<reference evidence="1 2" key="1">
    <citation type="submission" date="2017-01" db="EMBL/GenBank/DDBJ databases">
        <title>The cable genome- insights into the physiology and evolution of filamentous bacteria capable of sulfide oxidation via long distance electron transfer.</title>
        <authorList>
            <person name="Schreiber L."/>
            <person name="Bjerg J.T."/>
            <person name="Boggild A."/>
            <person name="Van De Vossenberg J."/>
            <person name="Meysman F."/>
            <person name="Nielsen L.P."/>
            <person name="Schramm A."/>
            <person name="Kjeldsen K.U."/>
        </authorList>
    </citation>
    <scope>NUCLEOTIDE SEQUENCE [LARGE SCALE GENOMIC DNA]</scope>
    <source>
        <strain evidence="1">MCF</strain>
    </source>
</reference>
<evidence type="ECO:0000313" key="2">
    <source>
        <dbReference type="Proteomes" id="UP000287853"/>
    </source>
</evidence>
<keyword evidence="2" id="KW-1185">Reference proteome</keyword>
<gene>
    <name evidence="1" type="ORF">H206_00473</name>
</gene>
<dbReference type="AlphaFoldDB" id="A0A444IQ47"/>
<protein>
    <submittedName>
        <fullName evidence="1">Uncharacterized protein</fullName>
    </submittedName>
</protein>
<comment type="caution">
    <text evidence="1">The sequence shown here is derived from an EMBL/GenBank/DDBJ whole genome shotgun (WGS) entry which is preliminary data.</text>
</comment>
<dbReference type="Proteomes" id="UP000287853">
    <property type="component" value="Unassembled WGS sequence"/>
</dbReference>
<accession>A0A444IQ47</accession>